<organism evidence="9 10">
    <name type="scientific">Anaeramoeba flamelloides</name>
    <dbReference type="NCBI Taxonomy" id="1746091"/>
    <lineage>
        <taxon>Eukaryota</taxon>
        <taxon>Metamonada</taxon>
        <taxon>Anaeramoebidae</taxon>
        <taxon>Anaeramoeba</taxon>
    </lineage>
</organism>
<feature type="domain" description="IBB" evidence="8">
    <location>
        <begin position="1"/>
        <end position="57"/>
    </location>
</feature>
<dbReference type="PIRSF" id="PIRSF005673">
    <property type="entry name" value="Importin_alpha"/>
    <property type="match status" value="1"/>
</dbReference>
<feature type="compositionally biased region" description="Basic residues" evidence="7">
    <location>
        <begin position="1"/>
        <end position="19"/>
    </location>
</feature>
<evidence type="ECO:0000256" key="5">
    <source>
        <dbReference type="PIRNR" id="PIRNR005673"/>
    </source>
</evidence>
<dbReference type="AlphaFoldDB" id="A0AAV8AEJ2"/>
<dbReference type="Gene3D" id="1.25.10.10">
    <property type="entry name" value="Leucine-rich Repeat Variant"/>
    <property type="match status" value="1"/>
</dbReference>
<dbReference type="Pfam" id="PF01749">
    <property type="entry name" value="IBB"/>
    <property type="match status" value="1"/>
</dbReference>
<feature type="compositionally biased region" description="Low complexity" evidence="7">
    <location>
        <begin position="501"/>
        <end position="513"/>
    </location>
</feature>
<dbReference type="PANTHER" id="PTHR23316">
    <property type="entry name" value="IMPORTIN ALPHA"/>
    <property type="match status" value="1"/>
</dbReference>
<dbReference type="InterPro" id="IPR000225">
    <property type="entry name" value="Armadillo"/>
</dbReference>
<reference evidence="9" key="1">
    <citation type="submission" date="2022-08" db="EMBL/GenBank/DDBJ databases">
        <title>Novel sulphate-reducing endosymbionts in the free-living metamonad Anaeramoeba.</title>
        <authorList>
            <person name="Jerlstrom-Hultqvist J."/>
            <person name="Cepicka I."/>
            <person name="Gallot-Lavallee L."/>
            <person name="Salas-Leiva D."/>
            <person name="Curtis B.A."/>
            <person name="Zahonova K."/>
            <person name="Pipaliya S."/>
            <person name="Dacks J."/>
            <person name="Roger A.J."/>
        </authorList>
    </citation>
    <scope>NUCLEOTIDE SEQUENCE</scope>
    <source>
        <strain evidence="9">Busselton2</strain>
    </source>
</reference>
<name>A0AAV8AEJ2_9EUKA</name>
<dbReference type="SUPFAM" id="SSF48371">
    <property type="entry name" value="ARM repeat"/>
    <property type="match status" value="1"/>
</dbReference>
<feature type="region of interest" description="Disordered" evidence="7">
    <location>
        <begin position="498"/>
        <end position="522"/>
    </location>
</feature>
<dbReference type="PROSITE" id="PS51214">
    <property type="entry name" value="IBB"/>
    <property type="match status" value="1"/>
</dbReference>
<comment type="similarity">
    <text evidence="1 5">Belongs to the importin alpha family.</text>
</comment>
<dbReference type="SMART" id="SM00185">
    <property type="entry name" value="ARM"/>
    <property type="match status" value="7"/>
</dbReference>
<gene>
    <name evidence="9" type="ORF">M0812_04452</name>
</gene>
<feature type="region of interest" description="Disordered" evidence="7">
    <location>
        <begin position="1"/>
        <end position="30"/>
    </location>
</feature>
<dbReference type="PROSITE" id="PS50176">
    <property type="entry name" value="ARM_REPEAT"/>
    <property type="match status" value="1"/>
</dbReference>
<dbReference type="InterPro" id="IPR024931">
    <property type="entry name" value="Importin_alpha"/>
</dbReference>
<dbReference type="GO" id="GO:0005737">
    <property type="term" value="C:cytoplasm"/>
    <property type="evidence" value="ECO:0007669"/>
    <property type="project" value="InterPro"/>
</dbReference>
<evidence type="ECO:0000256" key="6">
    <source>
        <dbReference type="PROSITE-ProRule" id="PRU00259"/>
    </source>
</evidence>
<protein>
    <recommendedName>
        <fullName evidence="5">Importin subunit alpha</fullName>
    </recommendedName>
</protein>
<evidence type="ECO:0000256" key="3">
    <source>
        <dbReference type="ARBA" id="ARBA00022737"/>
    </source>
</evidence>
<comment type="caution">
    <text evidence="9">The sequence shown here is derived from an EMBL/GenBank/DDBJ whole genome shotgun (WGS) entry which is preliminary data.</text>
</comment>
<feature type="repeat" description="ARM" evidence="6">
    <location>
        <begin position="200"/>
        <end position="229"/>
    </location>
</feature>
<evidence type="ECO:0000256" key="4">
    <source>
        <dbReference type="ARBA" id="ARBA00022927"/>
    </source>
</evidence>
<keyword evidence="2 5" id="KW-0813">Transport</keyword>
<proteinExistence type="inferred from homology"/>
<dbReference type="InterPro" id="IPR016024">
    <property type="entry name" value="ARM-type_fold"/>
</dbReference>
<dbReference type="GO" id="GO:0061608">
    <property type="term" value="F:nuclear import signal receptor activity"/>
    <property type="evidence" value="ECO:0007669"/>
    <property type="project" value="InterPro"/>
</dbReference>
<evidence type="ECO:0000256" key="7">
    <source>
        <dbReference type="SAM" id="MobiDB-lite"/>
    </source>
</evidence>
<dbReference type="GO" id="GO:0006606">
    <property type="term" value="P:protein import into nucleus"/>
    <property type="evidence" value="ECO:0007669"/>
    <property type="project" value="InterPro"/>
</dbReference>
<dbReference type="Proteomes" id="UP001146793">
    <property type="component" value="Unassembled WGS sequence"/>
</dbReference>
<dbReference type="Pfam" id="PF00514">
    <property type="entry name" value="Arm"/>
    <property type="match status" value="3"/>
</dbReference>
<dbReference type="InterPro" id="IPR002652">
    <property type="entry name" value="Importin-a_IBB"/>
</dbReference>
<dbReference type="EMBL" id="JANTQA010000008">
    <property type="protein sequence ID" value="KAJ3452678.1"/>
    <property type="molecule type" value="Genomic_DNA"/>
</dbReference>
<keyword evidence="3" id="KW-0677">Repeat</keyword>
<evidence type="ECO:0000313" key="10">
    <source>
        <dbReference type="Proteomes" id="UP001146793"/>
    </source>
</evidence>
<evidence type="ECO:0000256" key="2">
    <source>
        <dbReference type="ARBA" id="ARBA00022448"/>
    </source>
</evidence>
<sequence length="522" mass="60161">MSTFKKKLDRRQKLYKSKQTRNTSREKRKDLNVQISKNKRSEMLMKRRNIVQQSQDTKSELEVNDYIPPIQELPTLVKGVKSDDLETVQTCTQLIRKMLSIEGEPPIEEILETNIVPTFVKFLKHSENDFLKFETTWIFSNICSGNSEQTNYVVDLGVIPLFFQGIESSNSNIQIQSVWGIGNIVGDSFELRDNILNYPNSIEKIINLIENNENNIDILQNAAWTLSNLCRGKPRPPYKMVKKAVPIFCQLINSDCKKLVIDTCWGLSYLSIGSPKHIDGMLNTGIVPKILELLKHQDYRIRTPSILTIGNLVTGDNKQTQKVIEYGALDYLKTLLNDKKIQIVRETCWALSNITAGNEKQIGLVLEKDIFPEILKLLKSKVYLIKKEASWVINNAIYCGTDEQVKYLVENNVIILLSPFLDNQESKIVKTTMDSYLKILNVGKNIAEYENFNYNYYSIEMENEGIKDKFYNLVEIKNRRISLLADEILNKYFDDSESESDVSLSSDSENSNDLFEEYRFDN</sequence>
<accession>A0AAV8AEJ2</accession>
<evidence type="ECO:0000256" key="1">
    <source>
        <dbReference type="ARBA" id="ARBA00010394"/>
    </source>
</evidence>
<evidence type="ECO:0000313" key="9">
    <source>
        <dbReference type="EMBL" id="KAJ3452678.1"/>
    </source>
</evidence>
<keyword evidence="4 5" id="KW-0653">Protein transport</keyword>
<dbReference type="InterPro" id="IPR011989">
    <property type="entry name" value="ARM-like"/>
</dbReference>
<evidence type="ECO:0000259" key="8">
    <source>
        <dbReference type="PROSITE" id="PS51214"/>
    </source>
</evidence>